<name>A0A0F9R6X9_9ZZZZ</name>
<organism evidence="1">
    <name type="scientific">marine sediment metagenome</name>
    <dbReference type="NCBI Taxonomy" id="412755"/>
    <lineage>
        <taxon>unclassified sequences</taxon>
        <taxon>metagenomes</taxon>
        <taxon>ecological metagenomes</taxon>
    </lineage>
</organism>
<dbReference type="EMBL" id="LAZR01003182">
    <property type="protein sequence ID" value="KKN21061.1"/>
    <property type="molecule type" value="Genomic_DNA"/>
</dbReference>
<proteinExistence type="predicted"/>
<comment type="caution">
    <text evidence="1">The sequence shown here is derived from an EMBL/GenBank/DDBJ whole genome shotgun (WGS) entry which is preliminary data.</text>
</comment>
<evidence type="ECO:0000313" key="1">
    <source>
        <dbReference type="EMBL" id="KKN21061.1"/>
    </source>
</evidence>
<accession>A0A0F9R6X9</accession>
<gene>
    <name evidence="1" type="ORF">LCGC14_0929210</name>
</gene>
<protein>
    <submittedName>
        <fullName evidence="1">Uncharacterized protein</fullName>
    </submittedName>
</protein>
<reference evidence="1" key="1">
    <citation type="journal article" date="2015" name="Nature">
        <title>Complex archaea that bridge the gap between prokaryotes and eukaryotes.</title>
        <authorList>
            <person name="Spang A."/>
            <person name="Saw J.H."/>
            <person name="Jorgensen S.L."/>
            <person name="Zaremba-Niedzwiedzka K."/>
            <person name="Martijn J."/>
            <person name="Lind A.E."/>
            <person name="van Eijk R."/>
            <person name="Schleper C."/>
            <person name="Guy L."/>
            <person name="Ettema T.J."/>
        </authorList>
    </citation>
    <scope>NUCLEOTIDE SEQUENCE</scope>
</reference>
<dbReference type="AlphaFoldDB" id="A0A0F9R6X9"/>
<sequence>MLATEPGSDSVTFILSSDDGVTFKYWNGSTWVGSDNSLAQSNDIATALANLPALASSGTFKLRLVLHSDDGSTTPTVDIVAVANNNLYPTDDNLYLTTLNGGQITPSNFLSWVRILFTTVIPTNTDIKVLLSIDNRLTWCAWDGLNWSAVADPTLRANATDLVTTTNNFPALDADTPFDIRIFLFTSDVLVTPETADIRIESMTLSANSIVNSIDIDRIFNKNWWLMADAEPVRARQRIGKQEHLEDSLIFPLGFNNIELTGIFGYSTPPPEVKDATAEVVERIVINESSKTVKHGAFLKEKIGDYSYEKMKPSDGNTRDGYISEVAKDFLRKFRKPILISRI</sequence>